<dbReference type="InterPro" id="IPR005467">
    <property type="entry name" value="His_kinase_dom"/>
</dbReference>
<dbReference type="InterPro" id="IPR004358">
    <property type="entry name" value="Sig_transdc_His_kin-like_C"/>
</dbReference>
<feature type="domain" description="Histidine kinase" evidence="9">
    <location>
        <begin position="23"/>
        <end position="245"/>
    </location>
</feature>
<reference evidence="10 11" key="1">
    <citation type="submission" date="2014-12" db="EMBL/GenBank/DDBJ databases">
        <title>Draft genome sequence of Terrisporobacter sp. 08-306576, isolated from the blood culture of a bacteremia patient.</title>
        <authorList>
            <person name="Lund L.C."/>
            <person name="Sydenham T.V."/>
            <person name="Hogh S.V."/>
            <person name="Skov M.N."/>
            <person name="Kemp M."/>
            <person name="Justesen U.S."/>
        </authorList>
    </citation>
    <scope>NUCLEOTIDE SEQUENCE [LARGE SCALE GENOMIC DNA]</scope>
    <source>
        <strain evidence="10 11">08-306576</strain>
    </source>
</reference>
<keyword evidence="5" id="KW-0547">Nucleotide-binding</keyword>
<sequence>MKNRKLYKIAKEREQLKTDFIVNMSHELRTPLNIIRSASTLLELKANKNEQVEKEYILDKVERINQNSDRLIRLINNLIDITKFDSGFYECKCKNENIVYVVEDIVFATVDYANEKNIELIFDTDSEEIITFIDKEKIERVILNLLSNAIKFTNENGKIEVHIKHDDKFVYISIKDNGIGIPKEKVNQIFHRFYQVDSILSRKNEGSGIGLCIVDEIIKMHGGKVNIDSEENKGTTFEIILNLERDNSMDDDHMEDKTDRNIKDVVKVEMANI</sequence>
<evidence type="ECO:0000256" key="8">
    <source>
        <dbReference type="ARBA" id="ARBA00023012"/>
    </source>
</evidence>
<dbReference type="InterPro" id="IPR050736">
    <property type="entry name" value="Sensor_HK_Regulatory"/>
</dbReference>
<organism evidence="10 11">
    <name type="scientific">Terrisporobacter othiniensis</name>
    <dbReference type="NCBI Taxonomy" id="1577792"/>
    <lineage>
        <taxon>Bacteria</taxon>
        <taxon>Bacillati</taxon>
        <taxon>Bacillota</taxon>
        <taxon>Clostridia</taxon>
        <taxon>Peptostreptococcales</taxon>
        <taxon>Peptostreptococcaceae</taxon>
        <taxon>Terrisporobacter</taxon>
    </lineage>
</organism>
<keyword evidence="4" id="KW-0808">Transferase</keyword>
<dbReference type="EMBL" id="JWHR01000018">
    <property type="protein sequence ID" value="KHS58685.1"/>
    <property type="molecule type" value="Genomic_DNA"/>
</dbReference>
<dbReference type="InterPro" id="IPR036097">
    <property type="entry name" value="HisK_dim/P_sf"/>
</dbReference>
<gene>
    <name evidence="10" type="ORF">QX51_01515</name>
</gene>
<comment type="caution">
    <text evidence="10">The sequence shown here is derived from an EMBL/GenBank/DDBJ whole genome shotgun (WGS) entry which is preliminary data.</text>
</comment>
<dbReference type="Proteomes" id="UP000031189">
    <property type="component" value="Unassembled WGS sequence"/>
</dbReference>
<dbReference type="Gene3D" id="3.30.565.10">
    <property type="entry name" value="Histidine kinase-like ATPase, C-terminal domain"/>
    <property type="match status" value="1"/>
</dbReference>
<dbReference type="PANTHER" id="PTHR43711:SF26">
    <property type="entry name" value="SENSOR HISTIDINE KINASE RCSC"/>
    <property type="match status" value="1"/>
</dbReference>
<dbReference type="PANTHER" id="PTHR43711">
    <property type="entry name" value="TWO-COMPONENT HISTIDINE KINASE"/>
    <property type="match status" value="1"/>
</dbReference>
<evidence type="ECO:0000256" key="1">
    <source>
        <dbReference type="ARBA" id="ARBA00000085"/>
    </source>
</evidence>
<protein>
    <recommendedName>
        <fullName evidence="2">histidine kinase</fullName>
        <ecNumber evidence="2">2.7.13.3</ecNumber>
    </recommendedName>
</protein>
<evidence type="ECO:0000256" key="3">
    <source>
        <dbReference type="ARBA" id="ARBA00022553"/>
    </source>
</evidence>
<proteinExistence type="predicted"/>
<dbReference type="PRINTS" id="PR00344">
    <property type="entry name" value="BCTRLSENSOR"/>
</dbReference>
<evidence type="ECO:0000256" key="2">
    <source>
        <dbReference type="ARBA" id="ARBA00012438"/>
    </source>
</evidence>
<name>A0A0B3WVS8_9FIRM</name>
<dbReference type="AlphaFoldDB" id="A0A0B3WVS8"/>
<dbReference type="InterPro" id="IPR003594">
    <property type="entry name" value="HATPase_dom"/>
</dbReference>
<comment type="catalytic activity">
    <reaction evidence="1">
        <text>ATP + protein L-histidine = ADP + protein N-phospho-L-histidine.</text>
        <dbReference type="EC" id="2.7.13.3"/>
    </reaction>
</comment>
<evidence type="ECO:0000313" key="11">
    <source>
        <dbReference type="Proteomes" id="UP000031189"/>
    </source>
</evidence>
<dbReference type="InterPro" id="IPR036890">
    <property type="entry name" value="HATPase_C_sf"/>
</dbReference>
<dbReference type="GO" id="GO:0005524">
    <property type="term" value="F:ATP binding"/>
    <property type="evidence" value="ECO:0007669"/>
    <property type="project" value="UniProtKB-KW"/>
</dbReference>
<dbReference type="SUPFAM" id="SSF55874">
    <property type="entry name" value="ATPase domain of HSP90 chaperone/DNA topoisomerase II/histidine kinase"/>
    <property type="match status" value="1"/>
</dbReference>
<dbReference type="PROSITE" id="PS50109">
    <property type="entry name" value="HIS_KIN"/>
    <property type="match status" value="1"/>
</dbReference>
<dbReference type="GO" id="GO:0000155">
    <property type="term" value="F:phosphorelay sensor kinase activity"/>
    <property type="evidence" value="ECO:0007669"/>
    <property type="project" value="InterPro"/>
</dbReference>
<keyword evidence="7" id="KW-0067">ATP-binding</keyword>
<keyword evidence="11" id="KW-1185">Reference proteome</keyword>
<dbReference type="Pfam" id="PF02518">
    <property type="entry name" value="HATPase_c"/>
    <property type="match status" value="1"/>
</dbReference>
<evidence type="ECO:0000256" key="7">
    <source>
        <dbReference type="ARBA" id="ARBA00022840"/>
    </source>
</evidence>
<dbReference type="SMART" id="SM00387">
    <property type="entry name" value="HATPase_c"/>
    <property type="match status" value="1"/>
</dbReference>
<evidence type="ECO:0000259" key="9">
    <source>
        <dbReference type="PROSITE" id="PS50109"/>
    </source>
</evidence>
<keyword evidence="3" id="KW-0597">Phosphoprotein</keyword>
<dbReference type="EC" id="2.7.13.3" evidence="2"/>
<dbReference type="SMART" id="SM00388">
    <property type="entry name" value="HisKA"/>
    <property type="match status" value="1"/>
</dbReference>
<dbReference type="FunFam" id="3.30.565.10:FF:000037">
    <property type="entry name" value="Hybrid sensor histidine kinase/response regulator"/>
    <property type="match status" value="1"/>
</dbReference>
<dbReference type="STRING" id="1577792.QX51_01515"/>
<evidence type="ECO:0000256" key="5">
    <source>
        <dbReference type="ARBA" id="ARBA00022741"/>
    </source>
</evidence>
<keyword evidence="8" id="KW-0902">Two-component regulatory system</keyword>
<dbReference type="SUPFAM" id="SSF47384">
    <property type="entry name" value="Homodimeric domain of signal transducing histidine kinase"/>
    <property type="match status" value="1"/>
</dbReference>
<evidence type="ECO:0000256" key="6">
    <source>
        <dbReference type="ARBA" id="ARBA00022777"/>
    </source>
</evidence>
<dbReference type="Pfam" id="PF00512">
    <property type="entry name" value="HisKA"/>
    <property type="match status" value="1"/>
</dbReference>
<accession>A0A0B3WVS8</accession>
<dbReference type="CDD" id="cd00082">
    <property type="entry name" value="HisKA"/>
    <property type="match status" value="1"/>
</dbReference>
<dbReference type="Gene3D" id="1.10.287.130">
    <property type="match status" value="1"/>
</dbReference>
<evidence type="ECO:0000256" key="4">
    <source>
        <dbReference type="ARBA" id="ARBA00022679"/>
    </source>
</evidence>
<evidence type="ECO:0000313" key="10">
    <source>
        <dbReference type="EMBL" id="KHS58685.1"/>
    </source>
</evidence>
<keyword evidence="6" id="KW-0418">Kinase</keyword>
<dbReference type="InterPro" id="IPR003661">
    <property type="entry name" value="HisK_dim/P_dom"/>
</dbReference>